<feature type="region of interest" description="Disordered" evidence="1">
    <location>
        <begin position="1"/>
        <end position="27"/>
    </location>
</feature>
<dbReference type="EMBL" id="JACCBU010000001">
    <property type="protein sequence ID" value="NYE72856.1"/>
    <property type="molecule type" value="Genomic_DNA"/>
</dbReference>
<reference evidence="4 7" key="1">
    <citation type="submission" date="2020-07" db="EMBL/GenBank/DDBJ databases">
        <title>Sequencing the genomes of 1000 actinobacteria strains.</title>
        <authorList>
            <person name="Klenk H.-P."/>
        </authorList>
    </citation>
    <scope>NUCLEOTIDE SEQUENCE [LARGE SCALE GENOMIC DNA]</scope>
    <source>
        <strain evidence="4 7">DSM 22083</strain>
    </source>
</reference>
<comment type="caution">
    <text evidence="4">The sequence shown here is derived from an EMBL/GenBank/DDBJ whole genome shotgun (WGS) entry which is preliminary data.</text>
</comment>
<protein>
    <submittedName>
        <fullName evidence="4">Uncharacterized protein</fullName>
    </submittedName>
</protein>
<dbReference type="EMBL" id="JACCBU010000001">
    <property type="protein sequence ID" value="NYE74151.1"/>
    <property type="molecule type" value="Genomic_DNA"/>
</dbReference>
<dbReference type="Proteomes" id="UP000569914">
    <property type="component" value="Unassembled WGS sequence"/>
</dbReference>
<feature type="compositionally biased region" description="Basic and acidic residues" evidence="1">
    <location>
        <begin position="1"/>
        <end position="24"/>
    </location>
</feature>
<evidence type="ECO:0000256" key="1">
    <source>
        <dbReference type="SAM" id="MobiDB-lite"/>
    </source>
</evidence>
<feature type="compositionally biased region" description="Basic and acidic residues" evidence="1">
    <location>
        <begin position="70"/>
        <end position="82"/>
    </location>
</feature>
<evidence type="ECO:0000313" key="6">
    <source>
        <dbReference type="EMBL" id="NYE75086.1"/>
    </source>
</evidence>
<dbReference type="EMBL" id="JACCBU010000001">
    <property type="protein sequence ID" value="NYE75086.1"/>
    <property type="molecule type" value="Genomic_DNA"/>
</dbReference>
<keyword evidence="7" id="KW-1185">Reference proteome</keyword>
<evidence type="ECO:0000313" key="4">
    <source>
        <dbReference type="EMBL" id="NYE73932.1"/>
    </source>
</evidence>
<name>A0A7Y9IBU0_9ACTN</name>
<evidence type="ECO:0000313" key="7">
    <source>
        <dbReference type="Proteomes" id="UP000569914"/>
    </source>
</evidence>
<proteinExistence type="predicted"/>
<accession>A0A7Y9IBU0</accession>
<sequence length="82" mass="9363">MINNDREPDAAEPDETKIDLRDIHGPGFTQDQYRAALEAGYETGWWDDTGRPAPWPDDFLDESSGWQPEHGSRDATERSQPF</sequence>
<dbReference type="RefSeq" id="WP_179753172.1">
    <property type="nucleotide sequence ID" value="NZ_JACCBU010000001.1"/>
</dbReference>
<dbReference type="EMBL" id="JACCBU010000001">
    <property type="protein sequence ID" value="NYE72398.1"/>
    <property type="molecule type" value="Genomic_DNA"/>
</dbReference>
<dbReference type="AlphaFoldDB" id="A0A7Y9IBU0"/>
<dbReference type="EMBL" id="JACCBU010000001">
    <property type="protein sequence ID" value="NYE73932.1"/>
    <property type="molecule type" value="Genomic_DNA"/>
</dbReference>
<gene>
    <name evidence="2" type="ORF">BKA15_003727</name>
    <name evidence="3" type="ORF">BKA15_004185</name>
    <name evidence="4" type="ORF">BKA15_005261</name>
    <name evidence="5" type="ORF">BKA15_005480</name>
    <name evidence="6" type="ORF">BKA15_006415</name>
</gene>
<evidence type="ECO:0000313" key="5">
    <source>
        <dbReference type="EMBL" id="NYE74151.1"/>
    </source>
</evidence>
<evidence type="ECO:0000313" key="3">
    <source>
        <dbReference type="EMBL" id="NYE72856.1"/>
    </source>
</evidence>
<organism evidence="4 7">
    <name type="scientific">Microlunatus parietis</name>
    <dbReference type="NCBI Taxonomy" id="682979"/>
    <lineage>
        <taxon>Bacteria</taxon>
        <taxon>Bacillati</taxon>
        <taxon>Actinomycetota</taxon>
        <taxon>Actinomycetes</taxon>
        <taxon>Propionibacteriales</taxon>
        <taxon>Propionibacteriaceae</taxon>
        <taxon>Microlunatus</taxon>
    </lineage>
</organism>
<feature type="region of interest" description="Disordered" evidence="1">
    <location>
        <begin position="44"/>
        <end position="82"/>
    </location>
</feature>
<evidence type="ECO:0000313" key="2">
    <source>
        <dbReference type="EMBL" id="NYE72398.1"/>
    </source>
</evidence>